<evidence type="ECO:0000313" key="2">
    <source>
        <dbReference type="Proteomes" id="UP001180020"/>
    </source>
</evidence>
<accession>A0AAV9E5R8</accession>
<proteinExistence type="predicted"/>
<protein>
    <submittedName>
        <fullName evidence="1">Uncharacterized protein</fullName>
    </submittedName>
</protein>
<reference evidence="1" key="2">
    <citation type="submission" date="2023-06" db="EMBL/GenBank/DDBJ databases">
        <authorList>
            <person name="Ma L."/>
            <person name="Liu K.-W."/>
            <person name="Li Z."/>
            <person name="Hsiao Y.-Y."/>
            <person name="Qi Y."/>
            <person name="Fu T."/>
            <person name="Tang G."/>
            <person name="Zhang D."/>
            <person name="Sun W.-H."/>
            <person name="Liu D.-K."/>
            <person name="Li Y."/>
            <person name="Chen G.-Z."/>
            <person name="Liu X.-D."/>
            <person name="Liao X.-Y."/>
            <person name="Jiang Y.-T."/>
            <person name="Yu X."/>
            <person name="Hao Y."/>
            <person name="Huang J."/>
            <person name="Zhao X.-W."/>
            <person name="Ke S."/>
            <person name="Chen Y.-Y."/>
            <person name="Wu W.-L."/>
            <person name="Hsu J.-L."/>
            <person name="Lin Y.-F."/>
            <person name="Huang M.-D."/>
            <person name="Li C.-Y."/>
            <person name="Huang L."/>
            <person name="Wang Z.-W."/>
            <person name="Zhao X."/>
            <person name="Zhong W.-Y."/>
            <person name="Peng D.-H."/>
            <person name="Ahmad S."/>
            <person name="Lan S."/>
            <person name="Zhang J.-S."/>
            <person name="Tsai W.-C."/>
            <person name="Van De Peer Y."/>
            <person name="Liu Z.-J."/>
        </authorList>
    </citation>
    <scope>NUCLEOTIDE SEQUENCE</scope>
    <source>
        <strain evidence="1">CP</strain>
        <tissue evidence="1">Leaves</tissue>
    </source>
</reference>
<dbReference type="PANTHER" id="PTHR33116">
    <property type="entry name" value="REVERSE TRANSCRIPTASE ZINC-BINDING DOMAIN-CONTAINING PROTEIN-RELATED-RELATED"/>
    <property type="match status" value="1"/>
</dbReference>
<keyword evidence="2" id="KW-1185">Reference proteome</keyword>
<reference evidence="1" key="1">
    <citation type="journal article" date="2023" name="Nat. Commun.">
        <title>Diploid and tetraploid genomes of Acorus and the evolution of monocots.</title>
        <authorList>
            <person name="Ma L."/>
            <person name="Liu K.W."/>
            <person name="Li Z."/>
            <person name="Hsiao Y.Y."/>
            <person name="Qi Y."/>
            <person name="Fu T."/>
            <person name="Tang G.D."/>
            <person name="Zhang D."/>
            <person name="Sun W.H."/>
            <person name="Liu D.K."/>
            <person name="Li Y."/>
            <person name="Chen G.Z."/>
            <person name="Liu X.D."/>
            <person name="Liao X.Y."/>
            <person name="Jiang Y.T."/>
            <person name="Yu X."/>
            <person name="Hao Y."/>
            <person name="Huang J."/>
            <person name="Zhao X.W."/>
            <person name="Ke S."/>
            <person name="Chen Y.Y."/>
            <person name="Wu W.L."/>
            <person name="Hsu J.L."/>
            <person name="Lin Y.F."/>
            <person name="Huang M.D."/>
            <person name="Li C.Y."/>
            <person name="Huang L."/>
            <person name="Wang Z.W."/>
            <person name="Zhao X."/>
            <person name="Zhong W.Y."/>
            <person name="Peng D.H."/>
            <person name="Ahmad S."/>
            <person name="Lan S."/>
            <person name="Zhang J.S."/>
            <person name="Tsai W.C."/>
            <person name="Van de Peer Y."/>
            <person name="Liu Z.J."/>
        </authorList>
    </citation>
    <scope>NUCLEOTIDE SEQUENCE</scope>
    <source>
        <strain evidence="1">CP</strain>
    </source>
</reference>
<dbReference type="PANTHER" id="PTHR33116:SF78">
    <property type="entry name" value="OS12G0587133 PROTEIN"/>
    <property type="match status" value="1"/>
</dbReference>
<dbReference type="AlphaFoldDB" id="A0AAV9E5R8"/>
<dbReference type="EMBL" id="JAUJYO010000010">
    <property type="protein sequence ID" value="KAK1307282.1"/>
    <property type="molecule type" value="Genomic_DNA"/>
</dbReference>
<name>A0AAV9E5R8_ACOCL</name>
<dbReference type="Proteomes" id="UP001180020">
    <property type="component" value="Unassembled WGS sequence"/>
</dbReference>
<evidence type="ECO:0000313" key="1">
    <source>
        <dbReference type="EMBL" id="KAK1307282.1"/>
    </source>
</evidence>
<organism evidence="1 2">
    <name type="scientific">Acorus calamus</name>
    <name type="common">Sweet flag</name>
    <dbReference type="NCBI Taxonomy" id="4465"/>
    <lineage>
        <taxon>Eukaryota</taxon>
        <taxon>Viridiplantae</taxon>
        <taxon>Streptophyta</taxon>
        <taxon>Embryophyta</taxon>
        <taxon>Tracheophyta</taxon>
        <taxon>Spermatophyta</taxon>
        <taxon>Magnoliopsida</taxon>
        <taxon>Liliopsida</taxon>
        <taxon>Acoraceae</taxon>
        <taxon>Acorus</taxon>
    </lineage>
</organism>
<gene>
    <name evidence="1" type="ORF">QJS10_CPA10g01433</name>
</gene>
<comment type="caution">
    <text evidence="1">The sequence shown here is derived from an EMBL/GenBank/DDBJ whole genome shotgun (WGS) entry which is preliminary data.</text>
</comment>
<sequence>MSIILKMPRGNSNWKYLGIPLSIAGRQEATAQKATEKITKRLETWKSSSLNIAGRVVLIRAVLQTLPQHLMFAASLMRTDAEEIDRLAHRFLWAGGRTERVIHYINWEMVTSEKATGGLGIRRTPILRVASLAIMAYRVLLQPSMVQQVFGLKYKWSGNPWELPRVQRSSRIWRRLCEGLTLIRQHVRKIPGSFTKWNIWRARNLVIFQHQWRHPRWVARWALSHASECLNHLSKEEVLLDVLPHQVDRQFVVGPEKLARLARNRQMSSPKNALQVEEVQGDEISIGSSVVLLSSMYTIATCGSFWVADDDDFPFLDINDRANLNNTNQIINPINKRTNKIDEVEIDSTKVKRNDVLQGR</sequence>